<name>A0A4S8K0N3_MUSBA</name>
<dbReference type="AlphaFoldDB" id="A0A4S8K0N3"/>
<evidence type="ECO:0000313" key="3">
    <source>
        <dbReference type="Proteomes" id="UP000317650"/>
    </source>
</evidence>
<feature type="compositionally biased region" description="Basic and acidic residues" evidence="1">
    <location>
        <begin position="58"/>
        <end position="69"/>
    </location>
</feature>
<proteinExistence type="predicted"/>
<reference evidence="2 3" key="1">
    <citation type="journal article" date="2019" name="Nat. Plants">
        <title>Genome sequencing of Musa balbisiana reveals subgenome evolution and function divergence in polyploid bananas.</title>
        <authorList>
            <person name="Yao X."/>
        </authorList>
    </citation>
    <scope>NUCLEOTIDE SEQUENCE [LARGE SCALE GENOMIC DNA]</scope>
    <source>
        <strain evidence="3">cv. DH-PKW</strain>
        <tissue evidence="2">Leaves</tissue>
    </source>
</reference>
<sequence>MRSHLFSSSEEALRVSFLLTQKMELMDKTARWLWEHTLQRMSPTQQMGIKASAAKSRLLHDNRRSGWGL</sequence>
<feature type="region of interest" description="Disordered" evidence="1">
    <location>
        <begin position="45"/>
        <end position="69"/>
    </location>
</feature>
<accession>A0A4S8K0N3</accession>
<evidence type="ECO:0000256" key="1">
    <source>
        <dbReference type="SAM" id="MobiDB-lite"/>
    </source>
</evidence>
<comment type="caution">
    <text evidence="2">The sequence shown here is derived from an EMBL/GenBank/DDBJ whole genome shotgun (WGS) entry which is preliminary data.</text>
</comment>
<dbReference type="EMBL" id="PYDT01000002">
    <property type="protein sequence ID" value="THU68203.1"/>
    <property type="molecule type" value="Genomic_DNA"/>
</dbReference>
<protein>
    <submittedName>
        <fullName evidence="2">Uncharacterized protein</fullName>
    </submittedName>
</protein>
<dbReference type="Proteomes" id="UP000317650">
    <property type="component" value="Chromosome 8"/>
</dbReference>
<keyword evidence="3" id="KW-1185">Reference proteome</keyword>
<gene>
    <name evidence="2" type="ORF">C4D60_Mb08t01440</name>
</gene>
<organism evidence="2 3">
    <name type="scientific">Musa balbisiana</name>
    <name type="common">Banana</name>
    <dbReference type="NCBI Taxonomy" id="52838"/>
    <lineage>
        <taxon>Eukaryota</taxon>
        <taxon>Viridiplantae</taxon>
        <taxon>Streptophyta</taxon>
        <taxon>Embryophyta</taxon>
        <taxon>Tracheophyta</taxon>
        <taxon>Spermatophyta</taxon>
        <taxon>Magnoliopsida</taxon>
        <taxon>Liliopsida</taxon>
        <taxon>Zingiberales</taxon>
        <taxon>Musaceae</taxon>
        <taxon>Musa</taxon>
    </lineage>
</organism>
<evidence type="ECO:0000313" key="2">
    <source>
        <dbReference type="EMBL" id="THU68203.1"/>
    </source>
</evidence>